<dbReference type="SFLD" id="SFLDS00003">
    <property type="entry name" value="Haloacid_Dehalogenase"/>
    <property type="match status" value="1"/>
</dbReference>
<dbReference type="RefSeq" id="WP_053998062.1">
    <property type="nucleotide sequence ID" value="NZ_JXMU01000003.1"/>
</dbReference>
<comment type="catalytic activity">
    <reaction evidence="3">
        <text>an (S)-2-haloacid + H2O = a (2R)-2-hydroxycarboxylate + a halide anion + H(+)</text>
        <dbReference type="Rhea" id="RHEA:11192"/>
        <dbReference type="ChEBI" id="CHEBI:15377"/>
        <dbReference type="ChEBI" id="CHEBI:15378"/>
        <dbReference type="ChEBI" id="CHEBI:16042"/>
        <dbReference type="ChEBI" id="CHEBI:58314"/>
        <dbReference type="ChEBI" id="CHEBI:137405"/>
        <dbReference type="EC" id="3.8.1.2"/>
    </reaction>
</comment>
<dbReference type="EMBL" id="JXMU01000003">
    <property type="protein sequence ID" value="KPB02431.1"/>
    <property type="molecule type" value="Genomic_DNA"/>
</dbReference>
<dbReference type="OrthoDB" id="7989657at2"/>
<proteinExistence type="inferred from homology"/>
<dbReference type="PANTHER" id="PTHR43316">
    <property type="entry name" value="HYDROLASE, HALOACID DELAHOGENASE-RELATED"/>
    <property type="match status" value="1"/>
</dbReference>
<dbReference type="Gene3D" id="3.40.50.1000">
    <property type="entry name" value="HAD superfamily/HAD-like"/>
    <property type="match status" value="1"/>
</dbReference>
<dbReference type="NCBIfam" id="TIGR01493">
    <property type="entry name" value="HAD-SF-IA-v2"/>
    <property type="match status" value="1"/>
</dbReference>
<evidence type="ECO:0000256" key="1">
    <source>
        <dbReference type="ARBA" id="ARBA00008106"/>
    </source>
</evidence>
<sequence>MSSDAYVFDAYGTLFDVHSAVRKHADALGPAGARMSQVWRQKQLEYSWVRSLMGSYTDFWKLTEESLDFALAANDLGDKTGHLREILLEAYWTLDCYPEVPDVLKQLRKNGARIGILSNGSPEMLNAAIESSDLGELIDDVFSVDAVKKFKTAPDVYRMVTDSWDMRAKKISFQSSNRWDIAGATKFGFKTVWINRTEQPDEYKSYAPDKTILTLNELL</sequence>
<dbReference type="GO" id="GO:0018784">
    <property type="term" value="F:(S)-2-haloacid dehalogenase activity"/>
    <property type="evidence" value="ECO:0007669"/>
    <property type="project" value="UniProtKB-UniRule"/>
</dbReference>
<gene>
    <name evidence="4" type="ORF">SU32_02920</name>
</gene>
<dbReference type="InterPro" id="IPR006439">
    <property type="entry name" value="HAD-SF_hydro_IA"/>
</dbReference>
<dbReference type="SUPFAM" id="SSF56784">
    <property type="entry name" value="HAD-like"/>
    <property type="match status" value="1"/>
</dbReference>
<dbReference type="PRINTS" id="PR00413">
    <property type="entry name" value="HADHALOGNASE"/>
</dbReference>
<dbReference type="InterPro" id="IPR036412">
    <property type="entry name" value="HAD-like_sf"/>
</dbReference>
<dbReference type="InterPro" id="IPR006328">
    <property type="entry name" value="2-HAD"/>
</dbReference>
<dbReference type="Gene3D" id="1.10.150.240">
    <property type="entry name" value="Putative phosphatase, domain 2"/>
    <property type="match status" value="1"/>
</dbReference>
<dbReference type="SFLD" id="SFLDG01129">
    <property type="entry name" value="C1.5:_HAD__Beta-PGM__Phosphata"/>
    <property type="match status" value="1"/>
</dbReference>
<reference evidence="4 5" key="1">
    <citation type="submission" date="2015-01" db="EMBL/GenBank/DDBJ databases">
        <title>Ahrensia donghaiensis sp. nov., a novel dimethylsulphoniopropionate-cleavage bacterium isolated from seawater and emended descriptions of the genus Ahrensia and Ahrensia kielensis.</title>
        <authorList>
            <person name="Liu J."/>
        </authorList>
    </citation>
    <scope>NUCLEOTIDE SEQUENCE [LARGE SCALE GENOMIC DNA]</scope>
    <source>
        <strain evidence="4 5">LZD062</strain>
    </source>
</reference>
<protein>
    <recommendedName>
        <fullName evidence="3">(S)-2-haloacid dehalogenase</fullName>
        <ecNumber evidence="3">3.8.1.2</ecNumber>
    </recommendedName>
    <alternativeName>
        <fullName evidence="3">2-haloalkanoic acid dehalogenase</fullName>
    </alternativeName>
    <alternativeName>
        <fullName evidence="3">Halocarboxylic acid halidohydrolase</fullName>
    </alternativeName>
    <alternativeName>
        <fullName evidence="3">L-2-haloacid dehalogenase</fullName>
    </alternativeName>
</protein>
<dbReference type="AlphaFoldDB" id="A0A0N0E8J2"/>
<name>A0A0N0E8J2_9HYPH</name>
<evidence type="ECO:0000256" key="3">
    <source>
        <dbReference type="RuleBase" id="RU368077"/>
    </source>
</evidence>
<dbReference type="CDD" id="cd02588">
    <property type="entry name" value="HAD_L2-DEX"/>
    <property type="match status" value="1"/>
</dbReference>
<comment type="function">
    <text evidence="3">Catalyzes the hydrolytic dehalogenation of small (S)-2-haloalkanoic acids to yield the corresponding (R)-2-hydroxyalkanoic acids.</text>
</comment>
<dbReference type="SFLD" id="SFLDF00045">
    <property type="entry name" value="2-haloacid_dehalogenase"/>
    <property type="match status" value="1"/>
</dbReference>
<accession>A0A0N0E8J2</accession>
<dbReference type="Proteomes" id="UP000038011">
    <property type="component" value="Unassembled WGS sequence"/>
</dbReference>
<dbReference type="Pfam" id="PF00702">
    <property type="entry name" value="Hydrolase"/>
    <property type="match status" value="1"/>
</dbReference>
<keyword evidence="2 3" id="KW-0378">Hydrolase</keyword>
<keyword evidence="5" id="KW-1185">Reference proteome</keyword>
<comment type="similarity">
    <text evidence="1 3">Belongs to the HAD-like hydrolase superfamily. S-2-haloalkanoic acid dehalogenase family.</text>
</comment>
<dbReference type="SFLD" id="SFLDG01135">
    <property type="entry name" value="C1.5.6:_HAD__Beta-PGM__Phospha"/>
    <property type="match status" value="1"/>
</dbReference>
<evidence type="ECO:0000256" key="2">
    <source>
        <dbReference type="ARBA" id="ARBA00022801"/>
    </source>
</evidence>
<dbReference type="PATRIC" id="fig|1514904.3.peg.2284"/>
<dbReference type="STRING" id="1514904.SU32_02920"/>
<comment type="caution">
    <text evidence="4">The sequence shown here is derived from an EMBL/GenBank/DDBJ whole genome shotgun (WGS) entry which is preliminary data.</text>
</comment>
<dbReference type="EC" id="3.8.1.2" evidence="3"/>
<dbReference type="NCBIfam" id="TIGR01428">
    <property type="entry name" value="HAD_type_II"/>
    <property type="match status" value="1"/>
</dbReference>
<dbReference type="PANTHER" id="PTHR43316:SF3">
    <property type="entry name" value="HALOACID DEHALOGENASE, TYPE II (AFU_ORTHOLOGUE AFUA_2G07750)-RELATED"/>
    <property type="match status" value="1"/>
</dbReference>
<dbReference type="InterPro" id="IPR023198">
    <property type="entry name" value="PGP-like_dom2"/>
</dbReference>
<evidence type="ECO:0000313" key="5">
    <source>
        <dbReference type="Proteomes" id="UP000038011"/>
    </source>
</evidence>
<dbReference type="InterPro" id="IPR023214">
    <property type="entry name" value="HAD_sf"/>
</dbReference>
<organism evidence="4 5">
    <name type="scientific">Ahrensia marina</name>
    <dbReference type="NCBI Taxonomy" id="1514904"/>
    <lineage>
        <taxon>Bacteria</taxon>
        <taxon>Pseudomonadati</taxon>
        <taxon>Pseudomonadota</taxon>
        <taxon>Alphaproteobacteria</taxon>
        <taxon>Hyphomicrobiales</taxon>
        <taxon>Ahrensiaceae</taxon>
        <taxon>Ahrensia</taxon>
    </lineage>
</organism>
<evidence type="ECO:0000313" key="4">
    <source>
        <dbReference type="EMBL" id="KPB02431.1"/>
    </source>
</evidence>
<dbReference type="InterPro" id="IPR051540">
    <property type="entry name" value="S-2-haloacid_dehalogenase"/>
</dbReference>